<accession>A6JP84</accession>
<gene>
    <name evidence="2" type="ORF">rCG_57379</name>
</gene>
<sequence length="66" mass="7025">MELRLSTQQLHATVPGVVQRGKKCRNQQKETGSDGLSSQPPCEKGQGSKATGPSIHGAKIKLILKS</sequence>
<name>A6JP84_RAT</name>
<feature type="compositionally biased region" description="Polar residues" evidence="1">
    <location>
        <begin position="1"/>
        <end position="11"/>
    </location>
</feature>
<evidence type="ECO:0000256" key="1">
    <source>
        <dbReference type="SAM" id="MobiDB-lite"/>
    </source>
</evidence>
<feature type="region of interest" description="Disordered" evidence="1">
    <location>
        <begin position="1"/>
        <end position="66"/>
    </location>
</feature>
<protein>
    <submittedName>
        <fullName evidence="2">RCG57379</fullName>
    </submittedName>
</protein>
<evidence type="ECO:0000313" key="2">
    <source>
        <dbReference type="EMBL" id="EDL93756.1"/>
    </source>
</evidence>
<proteinExistence type="predicted"/>
<dbReference type="EMBL" id="CH473994">
    <property type="protein sequence ID" value="EDL93756.1"/>
    <property type="molecule type" value="Genomic_DNA"/>
</dbReference>
<dbReference type="AlphaFoldDB" id="A6JP84"/>
<evidence type="ECO:0000313" key="3">
    <source>
        <dbReference type="Proteomes" id="UP000234681"/>
    </source>
</evidence>
<reference evidence="3" key="1">
    <citation type="submission" date="2005-09" db="EMBL/GenBank/DDBJ databases">
        <authorList>
            <person name="Mural R.J."/>
            <person name="Li P.W."/>
            <person name="Adams M.D."/>
            <person name="Amanatides P.G."/>
            <person name="Baden-Tillson H."/>
            <person name="Barnstead M."/>
            <person name="Chin S.H."/>
            <person name="Dew I."/>
            <person name="Evans C.A."/>
            <person name="Ferriera S."/>
            <person name="Flanigan M."/>
            <person name="Fosler C."/>
            <person name="Glodek A."/>
            <person name="Gu Z."/>
            <person name="Holt R.A."/>
            <person name="Jennings D."/>
            <person name="Kraft C.L."/>
            <person name="Lu F."/>
            <person name="Nguyen T."/>
            <person name="Nusskern D.R."/>
            <person name="Pfannkoch C.M."/>
            <person name="Sitter C."/>
            <person name="Sutton G.G."/>
            <person name="Venter J.C."/>
            <person name="Wang Z."/>
            <person name="Woodage T."/>
            <person name="Zheng X.H."/>
            <person name="Zhong F."/>
        </authorList>
    </citation>
    <scope>NUCLEOTIDE SEQUENCE [LARGE SCALE GENOMIC DNA]</scope>
    <source>
        <strain>BN</strain>
        <strain evidence="3">Sprague-Dawley</strain>
    </source>
</reference>
<organism evidence="2 3">
    <name type="scientific">Rattus norvegicus</name>
    <name type="common">Rat</name>
    <dbReference type="NCBI Taxonomy" id="10116"/>
    <lineage>
        <taxon>Eukaryota</taxon>
        <taxon>Metazoa</taxon>
        <taxon>Chordata</taxon>
        <taxon>Craniata</taxon>
        <taxon>Vertebrata</taxon>
        <taxon>Euteleostomi</taxon>
        <taxon>Mammalia</taxon>
        <taxon>Eutheria</taxon>
        <taxon>Euarchontoglires</taxon>
        <taxon>Glires</taxon>
        <taxon>Rodentia</taxon>
        <taxon>Myomorpha</taxon>
        <taxon>Muroidea</taxon>
        <taxon>Muridae</taxon>
        <taxon>Murinae</taxon>
        <taxon>Rattus</taxon>
    </lineage>
</organism>
<dbReference type="Proteomes" id="UP000234681">
    <property type="component" value="Chromosome 1"/>
</dbReference>